<name>A0A9P0FPV1_CHRIL</name>
<evidence type="ECO:0000313" key="2">
    <source>
        <dbReference type="Proteomes" id="UP001154114"/>
    </source>
</evidence>
<keyword evidence="2" id="KW-1185">Reference proteome</keyword>
<dbReference type="Proteomes" id="UP001154114">
    <property type="component" value="Chromosome 11"/>
</dbReference>
<accession>A0A9P0FPV1</accession>
<reference evidence="1" key="1">
    <citation type="submission" date="2021-12" db="EMBL/GenBank/DDBJ databases">
        <authorList>
            <person name="King R."/>
        </authorList>
    </citation>
    <scope>NUCLEOTIDE SEQUENCE</scope>
</reference>
<evidence type="ECO:0000313" key="1">
    <source>
        <dbReference type="EMBL" id="CAH0581085.1"/>
    </source>
</evidence>
<dbReference type="AlphaFoldDB" id="A0A9P0FPV1"/>
<proteinExistence type="predicted"/>
<sequence length="89" mass="9963">MEVGRSSGWGCTVTSQAMEAARRCTCICTPKMVRVEDLGRKLPNARLLLASSKCVGKTLERAPHKMNTKNVTKTNILKFELKRPCLLER</sequence>
<dbReference type="EMBL" id="LR824014">
    <property type="protein sequence ID" value="CAH0581085.1"/>
    <property type="molecule type" value="Genomic_DNA"/>
</dbReference>
<protein>
    <submittedName>
        <fullName evidence="1">Uncharacterized protein</fullName>
    </submittedName>
</protein>
<organism evidence="1 2">
    <name type="scientific">Chrysodeixis includens</name>
    <name type="common">Soybean looper</name>
    <name type="synonym">Pseudoplusia includens</name>
    <dbReference type="NCBI Taxonomy" id="689277"/>
    <lineage>
        <taxon>Eukaryota</taxon>
        <taxon>Metazoa</taxon>
        <taxon>Ecdysozoa</taxon>
        <taxon>Arthropoda</taxon>
        <taxon>Hexapoda</taxon>
        <taxon>Insecta</taxon>
        <taxon>Pterygota</taxon>
        <taxon>Neoptera</taxon>
        <taxon>Endopterygota</taxon>
        <taxon>Lepidoptera</taxon>
        <taxon>Glossata</taxon>
        <taxon>Ditrysia</taxon>
        <taxon>Noctuoidea</taxon>
        <taxon>Noctuidae</taxon>
        <taxon>Plusiinae</taxon>
        <taxon>Chrysodeixis</taxon>
    </lineage>
</organism>
<gene>
    <name evidence="1" type="ORF">CINC_LOCUS1334</name>
</gene>